<dbReference type="GeneID" id="66102418"/>
<dbReference type="EMBL" id="MU250539">
    <property type="protein sequence ID" value="KAG7444745.1"/>
    <property type="molecule type" value="Genomic_DNA"/>
</dbReference>
<protein>
    <submittedName>
        <fullName evidence="1">Uncharacterized protein</fullName>
    </submittedName>
</protein>
<evidence type="ECO:0000313" key="2">
    <source>
        <dbReference type="Proteomes" id="UP000812287"/>
    </source>
</evidence>
<dbReference type="AlphaFoldDB" id="A0A9P7VQC0"/>
<comment type="caution">
    <text evidence="1">The sequence shown here is derived from an EMBL/GenBank/DDBJ whole genome shotgun (WGS) entry which is preliminary data.</text>
</comment>
<dbReference type="RefSeq" id="XP_043038245.1">
    <property type="nucleotide sequence ID" value="XM_043180122.1"/>
</dbReference>
<organism evidence="1 2">
    <name type="scientific">Guyanagaster necrorhizus</name>
    <dbReference type="NCBI Taxonomy" id="856835"/>
    <lineage>
        <taxon>Eukaryota</taxon>
        <taxon>Fungi</taxon>
        <taxon>Dikarya</taxon>
        <taxon>Basidiomycota</taxon>
        <taxon>Agaricomycotina</taxon>
        <taxon>Agaricomycetes</taxon>
        <taxon>Agaricomycetidae</taxon>
        <taxon>Agaricales</taxon>
        <taxon>Marasmiineae</taxon>
        <taxon>Physalacriaceae</taxon>
        <taxon>Guyanagaster</taxon>
    </lineage>
</organism>
<sequence length="110" mass="12355">MTCCDCCPTDPFVWPLSVVQTSFRHCLCKIGHTFSAYSIRLYEDNQCTLPPVRTHTYTSSISSSIPVRALRPFCTPLEHLDLFPVRCQEPFPLSTRCSLFPSPCLALAPS</sequence>
<evidence type="ECO:0000313" key="1">
    <source>
        <dbReference type="EMBL" id="KAG7444745.1"/>
    </source>
</evidence>
<name>A0A9P7VQC0_9AGAR</name>
<reference evidence="1" key="1">
    <citation type="submission" date="2020-11" db="EMBL/GenBank/DDBJ databases">
        <title>Adaptations for nitrogen fixation in a non-lichenized fungal sporocarp promotes dispersal by wood-feeding termites.</title>
        <authorList>
            <consortium name="DOE Joint Genome Institute"/>
            <person name="Koch R.A."/>
            <person name="Yoon G."/>
            <person name="Arayal U."/>
            <person name="Lail K."/>
            <person name="Amirebrahimi M."/>
            <person name="Labutti K."/>
            <person name="Lipzen A."/>
            <person name="Riley R."/>
            <person name="Barry K."/>
            <person name="Henrissat B."/>
            <person name="Grigoriev I.V."/>
            <person name="Herr J.R."/>
            <person name="Aime M.C."/>
        </authorList>
    </citation>
    <scope>NUCLEOTIDE SEQUENCE</scope>
    <source>
        <strain evidence="1">MCA 3950</strain>
    </source>
</reference>
<dbReference type="Proteomes" id="UP000812287">
    <property type="component" value="Unassembled WGS sequence"/>
</dbReference>
<keyword evidence="2" id="KW-1185">Reference proteome</keyword>
<proteinExistence type="predicted"/>
<accession>A0A9P7VQC0</accession>
<gene>
    <name evidence="1" type="ORF">BT62DRAFT_225309</name>
</gene>